<keyword evidence="7 18" id="KW-0812">Transmembrane</keyword>
<dbReference type="SUPFAM" id="SSF55874">
    <property type="entry name" value="ATPase domain of HSP90 chaperone/DNA topoisomerase II/histidine kinase"/>
    <property type="match status" value="1"/>
</dbReference>
<dbReference type="InterPro" id="IPR000700">
    <property type="entry name" value="PAS-assoc_C"/>
</dbReference>
<dbReference type="SUPFAM" id="SSF52172">
    <property type="entry name" value="CheY-like"/>
    <property type="match status" value="1"/>
</dbReference>
<name>A0A517NT75_9BACT</name>
<evidence type="ECO:0000256" key="6">
    <source>
        <dbReference type="ARBA" id="ARBA00022679"/>
    </source>
</evidence>
<dbReference type="Gene3D" id="3.30.450.20">
    <property type="entry name" value="PAS domain"/>
    <property type="match status" value="1"/>
</dbReference>
<dbReference type="NCBIfam" id="TIGR00229">
    <property type="entry name" value="sensory_box"/>
    <property type="match status" value="1"/>
</dbReference>
<evidence type="ECO:0000256" key="3">
    <source>
        <dbReference type="ARBA" id="ARBA00012438"/>
    </source>
</evidence>
<dbReference type="PROSITE" id="PS50109">
    <property type="entry name" value="HIS_KIN"/>
    <property type="match status" value="1"/>
</dbReference>
<dbReference type="InterPro" id="IPR006189">
    <property type="entry name" value="CHASE_dom"/>
</dbReference>
<keyword evidence="5 17" id="KW-0597">Phosphoprotein</keyword>
<dbReference type="InterPro" id="IPR036890">
    <property type="entry name" value="HATPase_C_sf"/>
</dbReference>
<dbReference type="EMBL" id="CP036526">
    <property type="protein sequence ID" value="QDT10327.1"/>
    <property type="molecule type" value="Genomic_DNA"/>
</dbReference>
<keyword evidence="13 18" id="KW-0472">Membrane</keyword>
<keyword evidence="12" id="KW-0902">Two-component regulatory system</keyword>
<evidence type="ECO:0000256" key="12">
    <source>
        <dbReference type="ARBA" id="ARBA00023012"/>
    </source>
</evidence>
<dbReference type="GO" id="GO:0005524">
    <property type="term" value="F:ATP binding"/>
    <property type="evidence" value="ECO:0007669"/>
    <property type="project" value="UniProtKB-KW"/>
</dbReference>
<dbReference type="Gene3D" id="1.10.287.130">
    <property type="match status" value="1"/>
</dbReference>
<dbReference type="Pfam" id="PF01627">
    <property type="entry name" value="Hpt"/>
    <property type="match status" value="1"/>
</dbReference>
<dbReference type="SUPFAM" id="SSF47226">
    <property type="entry name" value="Histidine-containing phosphotransfer domain, HPT domain"/>
    <property type="match status" value="1"/>
</dbReference>
<evidence type="ECO:0000259" key="19">
    <source>
        <dbReference type="PROSITE" id="PS50109"/>
    </source>
</evidence>
<evidence type="ECO:0000256" key="9">
    <source>
        <dbReference type="ARBA" id="ARBA00022777"/>
    </source>
</evidence>
<dbReference type="PANTHER" id="PTHR45339">
    <property type="entry name" value="HYBRID SIGNAL TRANSDUCTION HISTIDINE KINASE J"/>
    <property type="match status" value="1"/>
</dbReference>
<dbReference type="PROSITE" id="PS50112">
    <property type="entry name" value="PAS"/>
    <property type="match status" value="1"/>
</dbReference>
<evidence type="ECO:0000259" key="22">
    <source>
        <dbReference type="PROSITE" id="PS50113"/>
    </source>
</evidence>
<dbReference type="FunFam" id="1.10.287.130:FF:000002">
    <property type="entry name" value="Two-component osmosensing histidine kinase"/>
    <property type="match status" value="1"/>
</dbReference>
<dbReference type="PROSITE" id="PS50839">
    <property type="entry name" value="CHASE"/>
    <property type="match status" value="1"/>
</dbReference>
<feature type="domain" description="PAC" evidence="22">
    <location>
        <begin position="455"/>
        <end position="507"/>
    </location>
</feature>
<keyword evidence="9" id="KW-0418">Kinase</keyword>
<dbReference type="InterPro" id="IPR005467">
    <property type="entry name" value="His_kinase_dom"/>
</dbReference>
<dbReference type="CDD" id="cd16922">
    <property type="entry name" value="HATPase_EvgS-ArcB-TorS-like"/>
    <property type="match status" value="1"/>
</dbReference>
<dbReference type="Gene3D" id="3.30.565.10">
    <property type="entry name" value="Histidine kinase-like ATPase, C-terminal domain"/>
    <property type="match status" value="1"/>
</dbReference>
<dbReference type="Pfam" id="PF03924">
    <property type="entry name" value="CHASE"/>
    <property type="match status" value="1"/>
</dbReference>
<evidence type="ECO:0000313" key="26">
    <source>
        <dbReference type="Proteomes" id="UP000319817"/>
    </source>
</evidence>
<dbReference type="PROSITE" id="PS50110">
    <property type="entry name" value="RESPONSE_REGULATORY"/>
    <property type="match status" value="1"/>
</dbReference>
<dbReference type="Gene3D" id="3.40.50.2300">
    <property type="match status" value="1"/>
</dbReference>
<evidence type="ECO:0000256" key="14">
    <source>
        <dbReference type="ARBA" id="ARBA00064003"/>
    </source>
</evidence>
<dbReference type="GO" id="GO:0000155">
    <property type="term" value="F:phosphorelay sensor kinase activity"/>
    <property type="evidence" value="ECO:0007669"/>
    <property type="project" value="InterPro"/>
</dbReference>
<dbReference type="FunFam" id="3.30.565.10:FF:000010">
    <property type="entry name" value="Sensor histidine kinase RcsC"/>
    <property type="match status" value="1"/>
</dbReference>
<feature type="modified residue" description="4-aspartylphosphate" evidence="17">
    <location>
        <position position="823"/>
    </location>
</feature>
<dbReference type="InterPro" id="IPR003661">
    <property type="entry name" value="HisK_dim/P_dom"/>
</dbReference>
<evidence type="ECO:0000256" key="8">
    <source>
        <dbReference type="ARBA" id="ARBA00022741"/>
    </source>
</evidence>
<dbReference type="PROSITE" id="PS50113">
    <property type="entry name" value="PAC"/>
    <property type="match status" value="1"/>
</dbReference>
<dbReference type="SMART" id="SM01079">
    <property type="entry name" value="CHASE"/>
    <property type="match status" value="1"/>
</dbReference>
<dbReference type="CDD" id="cd00088">
    <property type="entry name" value="HPT"/>
    <property type="match status" value="1"/>
</dbReference>
<dbReference type="PANTHER" id="PTHR45339:SF1">
    <property type="entry name" value="HYBRID SIGNAL TRANSDUCTION HISTIDINE KINASE J"/>
    <property type="match status" value="1"/>
</dbReference>
<feature type="domain" description="Response regulatory" evidence="20">
    <location>
        <begin position="774"/>
        <end position="892"/>
    </location>
</feature>
<evidence type="ECO:0000256" key="5">
    <source>
        <dbReference type="ARBA" id="ARBA00022553"/>
    </source>
</evidence>
<evidence type="ECO:0000256" key="15">
    <source>
        <dbReference type="ARBA" id="ARBA00068150"/>
    </source>
</evidence>
<dbReference type="SMART" id="SM00091">
    <property type="entry name" value="PAS"/>
    <property type="match status" value="1"/>
</dbReference>
<dbReference type="Pfam" id="PF00512">
    <property type="entry name" value="HisKA"/>
    <property type="match status" value="1"/>
</dbReference>
<dbReference type="CDD" id="cd00130">
    <property type="entry name" value="PAS"/>
    <property type="match status" value="1"/>
</dbReference>
<dbReference type="InterPro" id="IPR004358">
    <property type="entry name" value="Sig_transdc_His_kin-like_C"/>
</dbReference>
<feature type="domain" description="CHASE" evidence="23">
    <location>
        <begin position="156"/>
        <end position="253"/>
    </location>
</feature>
<evidence type="ECO:0000256" key="18">
    <source>
        <dbReference type="SAM" id="Phobius"/>
    </source>
</evidence>
<evidence type="ECO:0000256" key="7">
    <source>
        <dbReference type="ARBA" id="ARBA00022692"/>
    </source>
</evidence>
<dbReference type="InterPro" id="IPR036097">
    <property type="entry name" value="HisK_dim/P_sf"/>
</dbReference>
<dbReference type="SMART" id="SM00387">
    <property type="entry name" value="HATPase_c"/>
    <property type="match status" value="1"/>
</dbReference>
<keyword evidence="8" id="KW-0547">Nucleotide-binding</keyword>
<dbReference type="PROSITE" id="PS50894">
    <property type="entry name" value="HPT"/>
    <property type="match status" value="1"/>
</dbReference>
<dbReference type="Pfam" id="PF00072">
    <property type="entry name" value="Response_reg"/>
    <property type="match status" value="1"/>
</dbReference>
<dbReference type="InterPro" id="IPR000014">
    <property type="entry name" value="PAS"/>
</dbReference>
<dbReference type="CDD" id="cd00082">
    <property type="entry name" value="HisKA"/>
    <property type="match status" value="1"/>
</dbReference>
<dbReference type="PRINTS" id="PR00344">
    <property type="entry name" value="BCTRLSENSOR"/>
</dbReference>
<keyword evidence="11 18" id="KW-1133">Transmembrane helix</keyword>
<evidence type="ECO:0000259" key="23">
    <source>
        <dbReference type="PROSITE" id="PS50839"/>
    </source>
</evidence>
<accession>A0A517NT75</accession>
<dbReference type="InterPro" id="IPR035965">
    <property type="entry name" value="PAS-like_dom_sf"/>
</dbReference>
<proteinExistence type="predicted"/>
<dbReference type="Pfam" id="PF02518">
    <property type="entry name" value="HATPase_c"/>
    <property type="match status" value="1"/>
</dbReference>
<comment type="subunit">
    <text evidence="14">At low DSF concentrations, interacts with RpfF.</text>
</comment>
<dbReference type="CDD" id="cd17546">
    <property type="entry name" value="REC_hyHK_CKI1_RcsC-like"/>
    <property type="match status" value="1"/>
</dbReference>
<evidence type="ECO:0000256" key="16">
    <source>
        <dbReference type="PROSITE-ProRule" id="PRU00110"/>
    </source>
</evidence>
<keyword evidence="6 25" id="KW-0808">Transferase</keyword>
<evidence type="ECO:0000256" key="1">
    <source>
        <dbReference type="ARBA" id="ARBA00000085"/>
    </source>
</evidence>
<evidence type="ECO:0000256" key="13">
    <source>
        <dbReference type="ARBA" id="ARBA00023136"/>
    </source>
</evidence>
<dbReference type="SUPFAM" id="SSF47384">
    <property type="entry name" value="Homodimeric domain of signal transducing histidine kinase"/>
    <property type="match status" value="1"/>
</dbReference>
<evidence type="ECO:0000256" key="4">
    <source>
        <dbReference type="ARBA" id="ARBA00022475"/>
    </source>
</evidence>
<feature type="transmembrane region" description="Helical" evidence="18">
    <location>
        <begin position="340"/>
        <end position="361"/>
    </location>
</feature>
<evidence type="ECO:0000259" key="20">
    <source>
        <dbReference type="PROSITE" id="PS50110"/>
    </source>
</evidence>
<sequence>MTSAPLSENNVNDFDTPSIRKTSIPFIVALCVIASGTVLSLVAYRVLEKKETRLVNAQLDAAAEHRVRVLEKAFRQTSFAPFRRGPRLGNGRLENRQRFAAIAQRHLEISDCTRFLAWAPKVSARDLERTTEIANEQGIDDFHVVAIDEENSVIGDDISLPIFFVADESQNKIQIGVDLASIPECASAIRRALITGSVASTRPFRWPVGDFESATIAIVTPTMNQPSDQSSMDDRLAKMTGIGISVVDADAMIAGAFEAFPHDVDLRLYQSDASSESGPQFVGFYDSVSQTIRFNDLDKTPRAYDEISTKSRLQVAGEWSVQCIATPQFLKERSTSRFPLIALCLGVLLSTAVGGYTRVLLDRQNRVEQLSALKTKELRDANRFLDSVVDNVPTMLFIKDAKELRFVLFNKAGEELVGQSREGLIGRTDFDLYPKDEAEFFTQKDRAVLASKEMLDIEEEQLMTDKGLRILHTKKIPIYNEDGDPTHLVGISEDVTDRIAAVEELKRAKEAAEVANQAKSEFMANMSHEIRTPMNAIMGMTELVLDTDLTPSQQESLRTVLNSADALLNIINEILDFSKIEAGKMELDPQDFDLRAELASMLRPFHPRASDKNIDLTWHVDDAVPDSIHGDWNRLRQMLVNLVGNAFKFTPSGAIAVQVNLNSEDSQQNDRFSLRFSVRDTGVGIPADKQEAIFAAFEQVDMSTTRKYGGTGLGLAITKRLADAMNGRVWVENNLNGGSIFHFVVSLQKGESIVEAEDKEAVADQNSQTIPSLKILLAEDGRANQMVAVGLLTNWGHRVEVAENGQKAVELWQSGDFDVILMDVQMPIMDGLEATKKIRQLERDRGGRVLIVAVTAHAMSGDRGRCLEAGMDDYISKPIRRDELARTFARFASEISASAYADQTSNDERHDTEDAKVIDWDACLTISGGDQGLRNEIVTVATAEFPKLLDQLAAAIEEQDETKSRRLAHTIKGEARAISADKTALLAEQIERAAPDPTCKAIRSNLPALQAAITELLQACASKFPAT</sequence>
<dbReference type="InterPro" id="IPR013656">
    <property type="entry name" value="PAS_4"/>
</dbReference>
<evidence type="ECO:0000256" key="10">
    <source>
        <dbReference type="ARBA" id="ARBA00022840"/>
    </source>
</evidence>
<evidence type="ECO:0000256" key="2">
    <source>
        <dbReference type="ARBA" id="ARBA00004651"/>
    </source>
</evidence>
<evidence type="ECO:0000313" key="25">
    <source>
        <dbReference type="EMBL" id="QDT10327.1"/>
    </source>
</evidence>
<evidence type="ECO:0000256" key="17">
    <source>
        <dbReference type="PROSITE-ProRule" id="PRU00169"/>
    </source>
</evidence>
<feature type="domain" description="PAS" evidence="21">
    <location>
        <begin position="381"/>
        <end position="452"/>
    </location>
</feature>
<dbReference type="InterPro" id="IPR003594">
    <property type="entry name" value="HATPase_dom"/>
</dbReference>
<feature type="domain" description="Histidine kinase" evidence="19">
    <location>
        <begin position="525"/>
        <end position="749"/>
    </location>
</feature>
<evidence type="ECO:0000256" key="11">
    <source>
        <dbReference type="ARBA" id="ARBA00022989"/>
    </source>
</evidence>
<dbReference type="SMART" id="SM00388">
    <property type="entry name" value="HisKA"/>
    <property type="match status" value="1"/>
</dbReference>
<dbReference type="SUPFAM" id="SSF55785">
    <property type="entry name" value="PYP-like sensor domain (PAS domain)"/>
    <property type="match status" value="1"/>
</dbReference>
<dbReference type="Proteomes" id="UP000319817">
    <property type="component" value="Chromosome"/>
</dbReference>
<organism evidence="25 26">
    <name type="scientific">Stieleria marina</name>
    <dbReference type="NCBI Taxonomy" id="1930275"/>
    <lineage>
        <taxon>Bacteria</taxon>
        <taxon>Pseudomonadati</taxon>
        <taxon>Planctomycetota</taxon>
        <taxon>Planctomycetia</taxon>
        <taxon>Pirellulales</taxon>
        <taxon>Pirellulaceae</taxon>
        <taxon>Stieleria</taxon>
    </lineage>
</organism>
<dbReference type="InterPro" id="IPR008207">
    <property type="entry name" value="Sig_transdc_His_kin_Hpt_dom"/>
</dbReference>
<comment type="catalytic activity">
    <reaction evidence="1">
        <text>ATP + protein L-histidine = ADP + protein N-phospho-L-histidine.</text>
        <dbReference type="EC" id="2.7.13.3"/>
    </reaction>
</comment>
<dbReference type="Gene3D" id="1.20.120.160">
    <property type="entry name" value="HPT domain"/>
    <property type="match status" value="1"/>
</dbReference>
<feature type="domain" description="HPt" evidence="24">
    <location>
        <begin position="930"/>
        <end position="1027"/>
    </location>
</feature>
<dbReference type="InterPro" id="IPR011006">
    <property type="entry name" value="CheY-like_superfamily"/>
</dbReference>
<dbReference type="InterPro" id="IPR042240">
    <property type="entry name" value="CHASE_sf"/>
</dbReference>
<dbReference type="InterPro" id="IPR036641">
    <property type="entry name" value="HPT_dom_sf"/>
</dbReference>
<dbReference type="InterPro" id="IPR001789">
    <property type="entry name" value="Sig_transdc_resp-reg_receiver"/>
</dbReference>
<evidence type="ECO:0000259" key="21">
    <source>
        <dbReference type="PROSITE" id="PS50112"/>
    </source>
</evidence>
<dbReference type="AlphaFoldDB" id="A0A517NT75"/>
<evidence type="ECO:0000259" key="24">
    <source>
        <dbReference type="PROSITE" id="PS50894"/>
    </source>
</evidence>
<reference evidence="25 26" key="1">
    <citation type="submission" date="2019-02" db="EMBL/GenBank/DDBJ databases">
        <title>Deep-cultivation of Planctomycetes and their phenomic and genomic characterization uncovers novel biology.</title>
        <authorList>
            <person name="Wiegand S."/>
            <person name="Jogler M."/>
            <person name="Boedeker C."/>
            <person name="Pinto D."/>
            <person name="Vollmers J."/>
            <person name="Rivas-Marin E."/>
            <person name="Kohn T."/>
            <person name="Peeters S.H."/>
            <person name="Heuer A."/>
            <person name="Rast P."/>
            <person name="Oberbeckmann S."/>
            <person name="Bunk B."/>
            <person name="Jeske O."/>
            <person name="Meyerdierks A."/>
            <person name="Storesund J.E."/>
            <person name="Kallscheuer N."/>
            <person name="Luecker S."/>
            <person name="Lage O.M."/>
            <person name="Pohl T."/>
            <person name="Merkel B.J."/>
            <person name="Hornburger P."/>
            <person name="Mueller R.-W."/>
            <person name="Bruemmer F."/>
            <person name="Labrenz M."/>
            <person name="Spormann A.M."/>
            <person name="Op den Camp H."/>
            <person name="Overmann J."/>
            <person name="Amann R."/>
            <person name="Jetten M.S.M."/>
            <person name="Mascher T."/>
            <person name="Medema M.H."/>
            <person name="Devos D.P."/>
            <person name="Kaster A.-K."/>
            <person name="Ovreas L."/>
            <person name="Rohde M."/>
            <person name="Galperin M.Y."/>
            <person name="Jogler C."/>
        </authorList>
    </citation>
    <scope>NUCLEOTIDE SEQUENCE [LARGE SCALE GENOMIC DNA]</scope>
    <source>
        <strain evidence="25 26">K23_9</strain>
    </source>
</reference>
<keyword evidence="10" id="KW-0067">ATP-binding</keyword>
<dbReference type="Gene3D" id="3.30.450.350">
    <property type="entry name" value="CHASE domain"/>
    <property type="match status" value="1"/>
</dbReference>
<dbReference type="GO" id="GO:0005886">
    <property type="term" value="C:plasma membrane"/>
    <property type="evidence" value="ECO:0007669"/>
    <property type="project" value="UniProtKB-SubCell"/>
</dbReference>
<keyword evidence="4" id="KW-1003">Cell membrane</keyword>
<feature type="modified residue" description="Phosphohistidine" evidence="16">
    <location>
        <position position="969"/>
    </location>
</feature>
<feature type="transmembrane region" description="Helical" evidence="18">
    <location>
        <begin position="24"/>
        <end position="44"/>
    </location>
</feature>
<comment type="subcellular location">
    <subcellularLocation>
        <location evidence="2">Cell membrane</location>
        <topology evidence="2">Multi-pass membrane protein</topology>
    </subcellularLocation>
</comment>
<dbReference type="Pfam" id="PF08448">
    <property type="entry name" value="PAS_4"/>
    <property type="match status" value="1"/>
</dbReference>
<dbReference type="SMART" id="SM00448">
    <property type="entry name" value="REC"/>
    <property type="match status" value="1"/>
</dbReference>
<dbReference type="EC" id="2.7.13.3" evidence="3"/>
<protein>
    <recommendedName>
        <fullName evidence="15">Sensory/regulatory protein RpfC</fullName>
        <ecNumber evidence="3">2.7.13.3</ecNumber>
    </recommendedName>
</protein>
<keyword evidence="26" id="KW-1185">Reference proteome</keyword>
<gene>
    <name evidence="25" type="primary">arcB</name>
    <name evidence="25" type="ORF">K239x_22830</name>
</gene>